<dbReference type="NCBIfam" id="NF003656">
    <property type="entry name" value="PRK05287.1-4"/>
    <property type="match status" value="1"/>
</dbReference>
<protein>
    <recommendedName>
        <fullName evidence="5">Cell division protein ZapD</fullName>
    </recommendedName>
    <alternativeName>
        <fullName evidence="5">Z ring-associated protein D</fullName>
    </alternativeName>
</protein>
<dbReference type="Gene3D" id="1.10.3900.10">
    <property type="entry name" value="YacF-like"/>
    <property type="match status" value="1"/>
</dbReference>
<evidence type="ECO:0000313" key="6">
    <source>
        <dbReference type="EMBL" id="AWB35138.1"/>
    </source>
</evidence>
<dbReference type="SUPFAM" id="SSF160950">
    <property type="entry name" value="YacF-like"/>
    <property type="match status" value="1"/>
</dbReference>
<dbReference type="Proteomes" id="UP000244571">
    <property type="component" value="Chromosome"/>
</dbReference>
<dbReference type="GO" id="GO:0000917">
    <property type="term" value="P:division septum assembly"/>
    <property type="evidence" value="ECO:0007669"/>
    <property type="project" value="UniProtKB-KW"/>
</dbReference>
<dbReference type="InterPro" id="IPR009777">
    <property type="entry name" value="ZapD"/>
</dbReference>
<dbReference type="GO" id="GO:0043093">
    <property type="term" value="P:FtsZ-dependent cytokinesis"/>
    <property type="evidence" value="ECO:0007669"/>
    <property type="project" value="UniProtKB-UniRule"/>
</dbReference>
<dbReference type="AlphaFoldDB" id="A0A2R4XMY2"/>
<dbReference type="Pfam" id="PF07072">
    <property type="entry name" value="ZapD"/>
    <property type="match status" value="1"/>
</dbReference>
<dbReference type="GO" id="GO:0032153">
    <property type="term" value="C:cell division site"/>
    <property type="evidence" value="ECO:0007669"/>
    <property type="project" value="TreeGrafter"/>
</dbReference>
<organism evidence="6 7">
    <name type="scientific">Orrella marina</name>
    <dbReference type="NCBI Taxonomy" id="2163011"/>
    <lineage>
        <taxon>Bacteria</taxon>
        <taxon>Pseudomonadati</taxon>
        <taxon>Pseudomonadota</taxon>
        <taxon>Betaproteobacteria</taxon>
        <taxon>Burkholderiales</taxon>
        <taxon>Alcaligenaceae</taxon>
        <taxon>Orrella</taxon>
    </lineage>
</organism>
<dbReference type="OrthoDB" id="5294622at2"/>
<sequence>MRFEYPFNERVRTWIRLEYLLDRLTFFSAPGDARMHQVAFGTLFDVLDATERTDVKGGLMQDLERQKITLTNLQGHPGVDVAALDDVIDQIDVAITSLSRQGRTGQVLRENEWLTSLRGRLSVPGGGTQVDMPSFHAWQCKDVQTRCADLSKWIEPLLPLQQGIALVMRLLRDSGSQETALARQGAYQQMLGGKTYQLFRVWLDDDQGVFPEMSANKYMVWVRFSEQDGVIKPQPVDKDIPFRFALCSL</sequence>
<evidence type="ECO:0000256" key="2">
    <source>
        <dbReference type="ARBA" id="ARBA00022618"/>
    </source>
</evidence>
<dbReference type="KEGG" id="boz:DBV39_16955"/>
<comment type="subcellular location">
    <subcellularLocation>
        <location evidence="5">Cytoplasm</location>
    </subcellularLocation>
    <text evidence="5">Localizes to mid-cell in an FtsZ-dependent manner.</text>
</comment>
<dbReference type="HAMAP" id="MF_01092">
    <property type="entry name" value="ZapD"/>
    <property type="match status" value="1"/>
</dbReference>
<gene>
    <name evidence="5" type="primary">zapD</name>
    <name evidence="6" type="ORF">DBV39_16955</name>
</gene>
<accession>A0A2R4XMY2</accession>
<evidence type="ECO:0000256" key="4">
    <source>
        <dbReference type="ARBA" id="ARBA00023306"/>
    </source>
</evidence>
<name>A0A2R4XMY2_9BURK</name>
<evidence type="ECO:0000313" key="7">
    <source>
        <dbReference type="Proteomes" id="UP000244571"/>
    </source>
</evidence>
<dbReference type="GO" id="GO:0005737">
    <property type="term" value="C:cytoplasm"/>
    <property type="evidence" value="ECO:0007669"/>
    <property type="project" value="UniProtKB-SubCell"/>
</dbReference>
<reference evidence="6 7" key="1">
    <citation type="submission" date="2018-04" db="EMBL/GenBank/DDBJ databases">
        <title>Bordetella sp. HZ20 isolated from seawater.</title>
        <authorList>
            <person name="Sun C."/>
        </authorList>
    </citation>
    <scope>NUCLEOTIDE SEQUENCE [LARGE SCALE GENOMIC DNA]</scope>
    <source>
        <strain evidence="6 7">HZ20</strain>
    </source>
</reference>
<dbReference type="InterPro" id="IPR027462">
    <property type="entry name" value="ZapD_C"/>
</dbReference>
<keyword evidence="3 5" id="KW-0717">Septation</keyword>
<dbReference type="RefSeq" id="WP_108622548.1">
    <property type="nucleotide sequence ID" value="NZ_CP028901.1"/>
</dbReference>
<dbReference type="PANTHER" id="PTHR39455">
    <property type="entry name" value="CELL DIVISION PROTEIN ZAPD"/>
    <property type="match status" value="1"/>
</dbReference>
<comment type="similarity">
    <text evidence="5">Belongs to the ZapD family.</text>
</comment>
<keyword evidence="7" id="KW-1185">Reference proteome</keyword>
<dbReference type="PANTHER" id="PTHR39455:SF1">
    <property type="entry name" value="CELL DIVISION PROTEIN ZAPD"/>
    <property type="match status" value="1"/>
</dbReference>
<evidence type="ECO:0000256" key="3">
    <source>
        <dbReference type="ARBA" id="ARBA00023210"/>
    </source>
</evidence>
<keyword evidence="1 5" id="KW-0963">Cytoplasm</keyword>
<dbReference type="Gene3D" id="2.60.440.10">
    <property type="entry name" value="YacF-like domains"/>
    <property type="match status" value="1"/>
</dbReference>
<keyword evidence="4 5" id="KW-0131">Cell cycle</keyword>
<keyword evidence="2 5" id="KW-0132">Cell division</keyword>
<dbReference type="InterPro" id="IPR036268">
    <property type="entry name" value="ZapD_sf"/>
</dbReference>
<evidence type="ECO:0000256" key="5">
    <source>
        <dbReference type="HAMAP-Rule" id="MF_01092"/>
    </source>
</evidence>
<comment type="function">
    <text evidence="5">Cell division factor that enhances FtsZ-ring assembly. Directly interacts with FtsZ and promotes bundling of FtsZ protofilaments, with a reduction in FtsZ GTPase activity.</text>
</comment>
<comment type="subunit">
    <text evidence="5">Interacts with FtsZ.</text>
</comment>
<proteinExistence type="inferred from homology"/>
<evidence type="ECO:0000256" key="1">
    <source>
        <dbReference type="ARBA" id="ARBA00022490"/>
    </source>
</evidence>
<dbReference type="EMBL" id="CP028901">
    <property type="protein sequence ID" value="AWB35138.1"/>
    <property type="molecule type" value="Genomic_DNA"/>
</dbReference>